<dbReference type="Pfam" id="PF03845">
    <property type="entry name" value="Spore_permease"/>
    <property type="match status" value="1"/>
</dbReference>
<evidence type="ECO:0000313" key="10">
    <source>
        <dbReference type="Proteomes" id="UP000185829"/>
    </source>
</evidence>
<evidence type="ECO:0000256" key="5">
    <source>
        <dbReference type="ARBA" id="ARBA00022692"/>
    </source>
</evidence>
<evidence type="ECO:0000256" key="2">
    <source>
        <dbReference type="ARBA" id="ARBA00007998"/>
    </source>
</evidence>
<evidence type="ECO:0000256" key="3">
    <source>
        <dbReference type="ARBA" id="ARBA00022448"/>
    </source>
</evidence>
<dbReference type="InterPro" id="IPR004761">
    <property type="entry name" value="Spore_GerAB"/>
</dbReference>
<reference evidence="9 10" key="1">
    <citation type="submission" date="2017-01" db="EMBL/GenBank/DDBJ databases">
        <authorList>
            <person name="Varghese N."/>
            <person name="Submissions S."/>
        </authorList>
    </citation>
    <scope>NUCLEOTIDE SEQUENCE [LARGE SCALE GENOMIC DNA]</scope>
    <source>
        <strain evidence="9 10">RUG2-6</strain>
    </source>
</reference>
<keyword evidence="4" id="KW-0309">Germination</keyword>
<keyword evidence="6 8" id="KW-1133">Transmembrane helix</keyword>
<feature type="transmembrane region" description="Helical" evidence="8">
    <location>
        <begin position="149"/>
        <end position="166"/>
    </location>
</feature>
<feature type="transmembrane region" description="Helical" evidence="8">
    <location>
        <begin position="42"/>
        <end position="62"/>
    </location>
</feature>
<feature type="transmembrane region" description="Helical" evidence="8">
    <location>
        <begin position="338"/>
        <end position="357"/>
    </location>
</feature>
<name>A0A9X8RF98_9BACI</name>
<feature type="transmembrane region" description="Helical" evidence="8">
    <location>
        <begin position="122"/>
        <end position="140"/>
    </location>
</feature>
<dbReference type="GO" id="GO:0009847">
    <property type="term" value="P:spore germination"/>
    <property type="evidence" value="ECO:0007669"/>
    <property type="project" value="InterPro"/>
</dbReference>
<dbReference type="GO" id="GO:0016020">
    <property type="term" value="C:membrane"/>
    <property type="evidence" value="ECO:0007669"/>
    <property type="project" value="UniProtKB-SubCell"/>
</dbReference>
<feature type="transmembrane region" description="Helical" evidence="8">
    <location>
        <begin position="219"/>
        <end position="240"/>
    </location>
</feature>
<dbReference type="PANTHER" id="PTHR34975:SF2">
    <property type="entry name" value="SPORE GERMINATION PROTEIN A2"/>
    <property type="match status" value="1"/>
</dbReference>
<evidence type="ECO:0000313" key="9">
    <source>
        <dbReference type="EMBL" id="SIS15379.1"/>
    </source>
</evidence>
<organism evidence="9 10">
    <name type="scientific">Peribacillus simplex</name>
    <dbReference type="NCBI Taxonomy" id="1478"/>
    <lineage>
        <taxon>Bacteria</taxon>
        <taxon>Bacillati</taxon>
        <taxon>Bacillota</taxon>
        <taxon>Bacilli</taxon>
        <taxon>Bacillales</taxon>
        <taxon>Bacillaceae</taxon>
        <taxon>Peribacillus</taxon>
    </lineage>
</organism>
<dbReference type="Gene3D" id="1.20.1740.10">
    <property type="entry name" value="Amino acid/polyamine transporter I"/>
    <property type="match status" value="1"/>
</dbReference>
<feature type="transmembrane region" description="Helical" evidence="8">
    <location>
        <begin position="83"/>
        <end position="110"/>
    </location>
</feature>
<proteinExistence type="inferred from homology"/>
<evidence type="ECO:0000256" key="4">
    <source>
        <dbReference type="ARBA" id="ARBA00022544"/>
    </source>
</evidence>
<sequence length="366" mass="42501">MKKYTHNEITLLQYIFLIVGTQMGVGFLSLPKVVAEKAGTDGWMGLIIGWILSVAASIIMVKTAEKYPNDTLYDLLIRFFGKILGKVAIFIILGYTLCFSLMIFINTFLYIKAWFLPNTPDYLIVLLFSIPVLFIVRNGLRVIGRYNELIFYMTMWLPVIFLFPLKDGSFLNLLPLFKVGWKSISATVPPVIYSFLGFELVFFFYPFLKKKQYAIHGIIIANTLSMFFYLFVTISCFVFFSPDSITDFNQPVLSMLKVIEFRFIERLDVVILNILILFSSRAWILYMYCTVFSFSQLMNKQDHSSYVPVLLGLLVVGTFFVQPTWMEVTTWQKWASNAGIAVAYVFPVFLWIYSWGYEKFSRRRFS</sequence>
<feature type="transmembrane region" description="Helical" evidence="8">
    <location>
        <begin position="270"/>
        <end position="294"/>
    </location>
</feature>
<evidence type="ECO:0000256" key="8">
    <source>
        <dbReference type="SAM" id="Phobius"/>
    </source>
</evidence>
<comment type="similarity">
    <text evidence="2">Belongs to the amino acid-polyamine-organocation (APC) superfamily. Spore germination protein (SGP) (TC 2.A.3.9) family.</text>
</comment>
<keyword evidence="5 8" id="KW-0812">Transmembrane</keyword>
<dbReference type="PANTHER" id="PTHR34975">
    <property type="entry name" value="SPORE GERMINATION PROTEIN A2"/>
    <property type="match status" value="1"/>
</dbReference>
<keyword evidence="3" id="KW-0813">Transport</keyword>
<gene>
    <name evidence="9" type="ORF">SAMN05878482_1282</name>
</gene>
<keyword evidence="7 8" id="KW-0472">Membrane</keyword>
<dbReference type="AlphaFoldDB" id="A0A9X8RF98"/>
<evidence type="ECO:0000256" key="6">
    <source>
        <dbReference type="ARBA" id="ARBA00022989"/>
    </source>
</evidence>
<accession>A0A9X8RF98</accession>
<feature type="transmembrane region" description="Helical" evidence="8">
    <location>
        <begin position="186"/>
        <end position="207"/>
    </location>
</feature>
<feature type="transmembrane region" description="Helical" evidence="8">
    <location>
        <begin position="306"/>
        <end position="326"/>
    </location>
</feature>
<feature type="transmembrane region" description="Helical" evidence="8">
    <location>
        <begin position="12"/>
        <end position="30"/>
    </location>
</feature>
<evidence type="ECO:0000256" key="1">
    <source>
        <dbReference type="ARBA" id="ARBA00004141"/>
    </source>
</evidence>
<dbReference type="EMBL" id="FTMX01000028">
    <property type="protein sequence ID" value="SIS15379.1"/>
    <property type="molecule type" value="Genomic_DNA"/>
</dbReference>
<comment type="caution">
    <text evidence="9">The sequence shown here is derived from an EMBL/GenBank/DDBJ whole genome shotgun (WGS) entry which is preliminary data.</text>
</comment>
<dbReference type="Proteomes" id="UP000185829">
    <property type="component" value="Unassembled WGS sequence"/>
</dbReference>
<dbReference type="NCBIfam" id="TIGR00912">
    <property type="entry name" value="2A0309"/>
    <property type="match status" value="1"/>
</dbReference>
<protein>
    <submittedName>
        <fullName evidence="9">Spore germination protein (Amino acid permease)</fullName>
    </submittedName>
</protein>
<comment type="subcellular location">
    <subcellularLocation>
        <location evidence="1">Membrane</location>
        <topology evidence="1">Multi-pass membrane protein</topology>
    </subcellularLocation>
</comment>
<evidence type="ECO:0000256" key="7">
    <source>
        <dbReference type="ARBA" id="ARBA00023136"/>
    </source>
</evidence>
<dbReference type="RefSeq" id="WP_076373295.1">
    <property type="nucleotide sequence ID" value="NZ_FTMX01000028.1"/>
</dbReference>